<keyword evidence="2 6" id="KW-0645">Protease</keyword>
<dbReference type="SUPFAM" id="SSF51055">
    <property type="entry name" value="Carbohydrate binding domain"/>
    <property type="match status" value="1"/>
</dbReference>
<evidence type="ECO:0000259" key="8">
    <source>
        <dbReference type="PROSITE" id="PS50093"/>
    </source>
</evidence>
<dbReference type="SUPFAM" id="SSF49299">
    <property type="entry name" value="PKD domain"/>
    <property type="match status" value="1"/>
</dbReference>
<dbReference type="PANTHER" id="PTHR43806:SF11">
    <property type="entry name" value="CEREVISIN-RELATED"/>
    <property type="match status" value="1"/>
</dbReference>
<dbReference type="InterPro" id="IPR036573">
    <property type="entry name" value="CBM_sf_5/12"/>
</dbReference>
<dbReference type="GO" id="GO:0005576">
    <property type="term" value="C:extracellular region"/>
    <property type="evidence" value="ECO:0007669"/>
    <property type="project" value="InterPro"/>
</dbReference>
<keyword evidence="4 6" id="KW-0720">Serine protease</keyword>
<dbReference type="InterPro" id="IPR000601">
    <property type="entry name" value="PKD_dom"/>
</dbReference>
<dbReference type="PROSITE" id="PS51892">
    <property type="entry name" value="SUBTILASE"/>
    <property type="match status" value="1"/>
</dbReference>
<dbReference type="InterPro" id="IPR036852">
    <property type="entry name" value="Peptidase_S8/S53_dom_sf"/>
</dbReference>
<dbReference type="InterPro" id="IPR023828">
    <property type="entry name" value="Peptidase_S8_Ser-AS"/>
</dbReference>
<dbReference type="Proteomes" id="UP000282323">
    <property type="component" value="Unassembled WGS sequence"/>
</dbReference>
<feature type="active site" description="Charge relay system" evidence="5 6">
    <location>
        <position position="168"/>
    </location>
</feature>
<feature type="region of interest" description="Disordered" evidence="7">
    <location>
        <begin position="483"/>
        <end position="519"/>
    </location>
</feature>
<dbReference type="RefSeq" id="WP_124196335.1">
    <property type="nucleotide sequence ID" value="NZ_REGA01000013.1"/>
</dbReference>
<dbReference type="Gene3D" id="3.40.50.200">
    <property type="entry name" value="Peptidase S8/S53 domain"/>
    <property type="match status" value="1"/>
</dbReference>
<dbReference type="PROSITE" id="PS50093">
    <property type="entry name" value="PKD"/>
    <property type="match status" value="1"/>
</dbReference>
<evidence type="ECO:0000256" key="2">
    <source>
        <dbReference type="ARBA" id="ARBA00022670"/>
    </source>
</evidence>
<dbReference type="GO" id="GO:0006508">
    <property type="term" value="P:proteolysis"/>
    <property type="evidence" value="ECO:0007669"/>
    <property type="project" value="UniProtKB-KW"/>
</dbReference>
<dbReference type="PROSITE" id="PS00138">
    <property type="entry name" value="SUBTILASE_SER"/>
    <property type="match status" value="1"/>
</dbReference>
<dbReference type="InterPro" id="IPR050131">
    <property type="entry name" value="Peptidase_S8_subtilisin-like"/>
</dbReference>
<evidence type="ECO:0000313" key="9">
    <source>
        <dbReference type="EMBL" id="RQG93557.1"/>
    </source>
</evidence>
<comment type="caution">
    <text evidence="9">The sequence shown here is derived from an EMBL/GenBank/DDBJ whole genome shotgun (WGS) entry which is preliminary data.</text>
</comment>
<dbReference type="GO" id="GO:0004252">
    <property type="term" value="F:serine-type endopeptidase activity"/>
    <property type="evidence" value="ECO:0007669"/>
    <property type="project" value="UniProtKB-UniRule"/>
</dbReference>
<evidence type="ECO:0000256" key="3">
    <source>
        <dbReference type="ARBA" id="ARBA00022801"/>
    </source>
</evidence>
<dbReference type="InterPro" id="IPR006311">
    <property type="entry name" value="TAT_signal"/>
</dbReference>
<dbReference type="InterPro" id="IPR035986">
    <property type="entry name" value="PKD_dom_sf"/>
</dbReference>
<evidence type="ECO:0000256" key="6">
    <source>
        <dbReference type="PROSITE-ProRule" id="PRU01240"/>
    </source>
</evidence>
<sequence>MAESNNHDDPGRRDVLRSLGAIGGVAALSGVTVAQPGREPGPKPDELLVGTAPTVQTVSVQQNVQRELPADASVVHRNDTLGYFAVELPDEASAQSDSAVAQRIERTDGVAFVEENGTYYALEQSVDPEQYVPDDPGFDQQYAPQLVNAPEAWETTLGSSDVTIAIADTGTDYDHPDLQAQFGSNPGTDPADGTGDPDARGSAHGTHVSGIASATTDNGQGVAGISNSHLYAVRVLGGGGGGSWSEIADGIQWSADNGADIVNLSLGGQQASGVIQSAIDYAYNNGTLPIAAAGNDGPCSNCVSYPAAFSNCVAVSAIDSSENLAHFSSTGPEIDVAAPGAGVLSTMPNGGYDTMSGTSMASPAAAGVAALGLAANPEWGPGELRQALEETAVDIGLPGSQQGSGRVDAANIVGENGDPPDDVTAVADASPSVADPGETVTFDGSSSSGPIESYQWELGDGTEASGESVEHAYDNEGEYTATLSVSGGGDTDSDSVTVTVDEDDDPEPPGDCGDYPTYDNATVYAPGDRVAYDGAVWEAEMEVMTVPPSHGSMWWSHVQDC</sequence>
<dbReference type="Pfam" id="PF00082">
    <property type="entry name" value="Peptidase_S8"/>
    <property type="match status" value="1"/>
</dbReference>
<evidence type="ECO:0000256" key="4">
    <source>
        <dbReference type="ARBA" id="ARBA00022825"/>
    </source>
</evidence>
<dbReference type="SUPFAM" id="SSF52743">
    <property type="entry name" value="Subtilisin-like"/>
    <property type="match status" value="1"/>
</dbReference>
<dbReference type="CDD" id="cd00146">
    <property type="entry name" value="PKD"/>
    <property type="match status" value="1"/>
</dbReference>
<feature type="domain" description="PKD" evidence="8">
    <location>
        <begin position="423"/>
        <end position="500"/>
    </location>
</feature>
<dbReference type="GO" id="GO:0030246">
    <property type="term" value="F:carbohydrate binding"/>
    <property type="evidence" value="ECO:0007669"/>
    <property type="project" value="InterPro"/>
</dbReference>
<dbReference type="EMBL" id="REGA01000013">
    <property type="protein sequence ID" value="RQG93557.1"/>
    <property type="molecule type" value="Genomic_DNA"/>
</dbReference>
<dbReference type="InterPro" id="IPR000209">
    <property type="entry name" value="Peptidase_S8/S53_dom"/>
</dbReference>
<keyword evidence="10" id="KW-1185">Reference proteome</keyword>
<feature type="region of interest" description="Disordered" evidence="7">
    <location>
        <begin position="431"/>
        <end position="452"/>
    </location>
</feature>
<gene>
    <name evidence="9" type="ORF">EA473_14605</name>
</gene>
<dbReference type="InterPro" id="IPR015500">
    <property type="entry name" value="Peptidase_S8_subtilisin-rel"/>
</dbReference>
<feature type="region of interest" description="Disordered" evidence="7">
    <location>
        <begin position="170"/>
        <end position="215"/>
    </location>
</feature>
<dbReference type="GO" id="GO:0004553">
    <property type="term" value="F:hydrolase activity, hydrolyzing O-glycosyl compounds"/>
    <property type="evidence" value="ECO:0007669"/>
    <property type="project" value="InterPro"/>
</dbReference>
<dbReference type="GO" id="GO:0005975">
    <property type="term" value="P:carbohydrate metabolic process"/>
    <property type="evidence" value="ECO:0007669"/>
    <property type="project" value="InterPro"/>
</dbReference>
<dbReference type="OrthoDB" id="341609at2157"/>
<dbReference type="CDD" id="cd12215">
    <property type="entry name" value="ChiC_BD"/>
    <property type="match status" value="1"/>
</dbReference>
<dbReference type="Gene3D" id="2.10.10.20">
    <property type="entry name" value="Carbohydrate-binding module superfamily 5/12"/>
    <property type="match status" value="1"/>
</dbReference>
<comment type="similarity">
    <text evidence="1 6">Belongs to the peptidase S8 family.</text>
</comment>
<dbReference type="Pfam" id="PF18911">
    <property type="entry name" value="PKD_4"/>
    <property type="match status" value="1"/>
</dbReference>
<feature type="active site" description="Charge relay system" evidence="5 6">
    <location>
        <position position="359"/>
    </location>
</feature>
<proteinExistence type="inferred from homology"/>
<name>A0A3N6LX79_NATCH</name>
<dbReference type="InterPro" id="IPR022409">
    <property type="entry name" value="PKD/Chitinase_dom"/>
</dbReference>
<evidence type="ECO:0000256" key="1">
    <source>
        <dbReference type="ARBA" id="ARBA00011073"/>
    </source>
</evidence>
<protein>
    <submittedName>
        <fullName evidence="9">PKD domain-containing protein</fullName>
    </submittedName>
</protein>
<dbReference type="InterPro" id="IPR013783">
    <property type="entry name" value="Ig-like_fold"/>
</dbReference>
<feature type="compositionally biased region" description="Low complexity" evidence="7">
    <location>
        <begin position="186"/>
        <end position="196"/>
    </location>
</feature>
<evidence type="ECO:0000313" key="10">
    <source>
        <dbReference type="Proteomes" id="UP000282323"/>
    </source>
</evidence>
<dbReference type="PROSITE" id="PS00137">
    <property type="entry name" value="SUBTILASE_HIS"/>
    <property type="match status" value="1"/>
</dbReference>
<dbReference type="PRINTS" id="PR00723">
    <property type="entry name" value="SUBTILISIN"/>
</dbReference>
<dbReference type="InterPro" id="IPR022398">
    <property type="entry name" value="Peptidase_S8_His-AS"/>
</dbReference>
<dbReference type="AlphaFoldDB" id="A0A3N6LX79"/>
<accession>A0A3N6LX79</accession>
<evidence type="ECO:0000256" key="5">
    <source>
        <dbReference type="PIRSR" id="PIRSR615500-1"/>
    </source>
</evidence>
<organism evidence="9 10">
    <name type="scientific">Natrarchaeobius chitinivorans</name>
    <dbReference type="NCBI Taxonomy" id="1679083"/>
    <lineage>
        <taxon>Archaea</taxon>
        <taxon>Methanobacteriati</taxon>
        <taxon>Methanobacteriota</taxon>
        <taxon>Stenosarchaea group</taxon>
        <taxon>Halobacteria</taxon>
        <taxon>Halobacteriales</taxon>
        <taxon>Natrialbaceae</taxon>
        <taxon>Natrarchaeobius</taxon>
    </lineage>
</organism>
<dbReference type="SMART" id="SM00089">
    <property type="entry name" value="PKD"/>
    <property type="match status" value="1"/>
</dbReference>
<reference evidence="9 10" key="1">
    <citation type="submission" date="2018-10" db="EMBL/GenBank/DDBJ databases">
        <title>Natrarchaeobius chitinivorans gen. nov., sp. nov., and Natrarchaeobius haloalkaliphilus sp. nov., alkaliphilic, chitin-utilizing haloarchaea from hypersaline alkaline lakes.</title>
        <authorList>
            <person name="Sorokin D.Y."/>
            <person name="Elcheninov A.G."/>
            <person name="Kostrikina N.A."/>
            <person name="Bale N.J."/>
            <person name="Sinninghe Damste J.S."/>
            <person name="Khijniak T.V."/>
            <person name="Kublanov I.V."/>
            <person name="Toshchakov S.V."/>
        </authorList>
    </citation>
    <scope>NUCLEOTIDE SEQUENCE [LARGE SCALE GENOMIC DNA]</scope>
    <source>
        <strain evidence="9 10">AArcht4T</strain>
    </source>
</reference>
<evidence type="ECO:0000256" key="7">
    <source>
        <dbReference type="SAM" id="MobiDB-lite"/>
    </source>
</evidence>
<dbReference type="PROSITE" id="PS51318">
    <property type="entry name" value="TAT"/>
    <property type="match status" value="1"/>
</dbReference>
<dbReference type="Gene3D" id="2.60.40.10">
    <property type="entry name" value="Immunoglobulins"/>
    <property type="match status" value="1"/>
</dbReference>
<dbReference type="PANTHER" id="PTHR43806">
    <property type="entry name" value="PEPTIDASE S8"/>
    <property type="match status" value="1"/>
</dbReference>
<keyword evidence="3 6" id="KW-0378">Hydrolase</keyword>
<feature type="active site" description="Charge relay system" evidence="5 6">
    <location>
        <position position="204"/>
    </location>
</feature>